<reference evidence="1" key="1">
    <citation type="submission" date="2009-06" db="EMBL/GenBank/DDBJ databases">
        <title>Complete sequence of chromosome 2 of Variovorax paradoxus S110.</title>
        <authorList>
            <consortium name="US DOE Joint Genome Institute"/>
            <person name="Lucas S."/>
            <person name="Copeland A."/>
            <person name="Lapidus A."/>
            <person name="Glavina del Rio T."/>
            <person name="Tice H."/>
            <person name="Bruce D."/>
            <person name="Goodwin L."/>
            <person name="Pitluck S."/>
            <person name="Chertkov O."/>
            <person name="Brettin T."/>
            <person name="Detter J.C."/>
            <person name="Han C."/>
            <person name="Larimer F."/>
            <person name="Land M."/>
            <person name="Hauser L."/>
            <person name="Kyrpides N."/>
            <person name="Ovchinnikova G."/>
            <person name="Orwin P."/>
            <person name="Leadbetter J.R."/>
            <person name="Spain J.C."/>
            <person name="Han J.I."/>
        </authorList>
    </citation>
    <scope>NUCLEOTIDE SEQUENCE</scope>
    <source>
        <strain evidence="1">S110</strain>
    </source>
</reference>
<dbReference type="KEGG" id="vap:Vapar_6352"/>
<name>C5D1Z3_VARPS</name>
<accession>C5D1Z3</accession>
<dbReference type="HOGENOM" id="CLU_2014268_0_0_4"/>
<protein>
    <submittedName>
        <fullName evidence="1">Uncharacterized protein</fullName>
    </submittedName>
</protein>
<sequence>MYDRREAFFRIDVEESSEGYPYVRPYLPELYEPTTIERLANDPWLDYQLLEWAEFLGPDRGGIRHDLWVDRSARWSMEWRAFCDKLTPLDWSPANSWKECFLQPKSQFFKHKDEKVPYWLTSQ</sequence>
<evidence type="ECO:0000313" key="1">
    <source>
        <dbReference type="EMBL" id="ACS22913.1"/>
    </source>
</evidence>
<organism evidence="1">
    <name type="scientific">Variovorax paradoxus (strain S110)</name>
    <dbReference type="NCBI Taxonomy" id="543728"/>
    <lineage>
        <taxon>Bacteria</taxon>
        <taxon>Pseudomonadati</taxon>
        <taxon>Pseudomonadota</taxon>
        <taxon>Betaproteobacteria</taxon>
        <taxon>Burkholderiales</taxon>
        <taxon>Comamonadaceae</taxon>
        <taxon>Variovorax</taxon>
    </lineage>
</organism>
<gene>
    <name evidence="1" type="ordered locus">Vapar_6352</name>
</gene>
<proteinExistence type="predicted"/>
<dbReference type="AlphaFoldDB" id="C5D1Z3"/>
<dbReference type="EMBL" id="CP001636">
    <property type="protein sequence ID" value="ACS22913.1"/>
    <property type="molecule type" value="Genomic_DNA"/>
</dbReference>